<dbReference type="OrthoDB" id="191686at2759"/>
<feature type="region of interest" description="Disordered" evidence="4">
    <location>
        <begin position="1"/>
        <end position="324"/>
    </location>
</feature>
<dbReference type="FunFam" id="1.10.238.10:FF:000003">
    <property type="entry name" value="Calmodulin A"/>
    <property type="match status" value="1"/>
</dbReference>
<keyword evidence="3" id="KW-0106">Calcium</keyword>
<dbReference type="CDD" id="cd00051">
    <property type="entry name" value="EFh"/>
    <property type="match status" value="2"/>
</dbReference>
<feature type="compositionally biased region" description="Gly residues" evidence="4">
    <location>
        <begin position="51"/>
        <end position="62"/>
    </location>
</feature>
<feature type="domain" description="C2" evidence="5">
    <location>
        <begin position="311"/>
        <end position="426"/>
    </location>
</feature>
<dbReference type="Pfam" id="PF13499">
    <property type="entry name" value="EF-hand_7"/>
    <property type="match status" value="2"/>
</dbReference>
<feature type="region of interest" description="Disordered" evidence="4">
    <location>
        <begin position="466"/>
        <end position="490"/>
    </location>
</feature>
<dbReference type="EMBL" id="KI913124">
    <property type="protein sequence ID" value="ETV81548.1"/>
    <property type="molecule type" value="Genomic_DNA"/>
</dbReference>
<accession>W4GRQ0</accession>
<dbReference type="VEuPathDB" id="FungiDB:H257_06035"/>
<proteinExistence type="predicted"/>
<dbReference type="STRING" id="112090.W4GRQ0"/>
<dbReference type="RefSeq" id="XP_009829406.1">
    <property type="nucleotide sequence ID" value="XM_009831104.1"/>
</dbReference>
<dbReference type="Pfam" id="PF13202">
    <property type="entry name" value="EF-hand_5"/>
    <property type="match status" value="1"/>
</dbReference>
<dbReference type="PROSITE" id="PS50004">
    <property type="entry name" value="C2"/>
    <property type="match status" value="1"/>
</dbReference>
<evidence type="ECO:0000256" key="3">
    <source>
        <dbReference type="ARBA" id="ARBA00022837"/>
    </source>
</evidence>
<feature type="compositionally biased region" description="Pro residues" evidence="4">
    <location>
        <begin position="1"/>
        <end position="50"/>
    </location>
</feature>
<name>W4GRQ0_APHAT</name>
<dbReference type="InterPro" id="IPR011992">
    <property type="entry name" value="EF-hand-dom_pair"/>
</dbReference>
<feature type="compositionally biased region" description="Low complexity" evidence="4">
    <location>
        <begin position="466"/>
        <end position="476"/>
    </location>
</feature>
<evidence type="ECO:0000256" key="1">
    <source>
        <dbReference type="ARBA" id="ARBA00022723"/>
    </source>
</evidence>
<feature type="domain" description="EF-hand" evidence="6">
    <location>
        <begin position="718"/>
        <end position="753"/>
    </location>
</feature>
<evidence type="ECO:0000256" key="2">
    <source>
        <dbReference type="ARBA" id="ARBA00022737"/>
    </source>
</evidence>
<dbReference type="Gene3D" id="1.10.238.10">
    <property type="entry name" value="EF-hand"/>
    <property type="match status" value="2"/>
</dbReference>
<evidence type="ECO:0000259" key="5">
    <source>
        <dbReference type="PROSITE" id="PS50004"/>
    </source>
</evidence>
<gene>
    <name evidence="7" type="ORF">H257_06035</name>
</gene>
<dbReference type="GeneID" id="20808031"/>
<dbReference type="PANTHER" id="PTHR45942">
    <property type="entry name" value="PROTEIN PHOSPATASE 3 REGULATORY SUBUNIT B ALPHA ISOFORM TYPE 1"/>
    <property type="match status" value="1"/>
</dbReference>
<evidence type="ECO:0000256" key="4">
    <source>
        <dbReference type="SAM" id="MobiDB-lite"/>
    </source>
</evidence>
<feature type="compositionally biased region" description="Pro residues" evidence="4">
    <location>
        <begin position="63"/>
        <end position="323"/>
    </location>
</feature>
<dbReference type="InterPro" id="IPR018247">
    <property type="entry name" value="EF_Hand_1_Ca_BS"/>
</dbReference>
<reference evidence="7" key="1">
    <citation type="submission" date="2013-12" db="EMBL/GenBank/DDBJ databases">
        <title>The Genome Sequence of Aphanomyces astaci APO3.</title>
        <authorList>
            <consortium name="The Broad Institute Genomics Platform"/>
            <person name="Russ C."/>
            <person name="Tyler B."/>
            <person name="van West P."/>
            <person name="Dieguez-Uribeondo J."/>
            <person name="Young S.K."/>
            <person name="Zeng Q."/>
            <person name="Gargeya S."/>
            <person name="Fitzgerald M."/>
            <person name="Abouelleil A."/>
            <person name="Alvarado L."/>
            <person name="Chapman S.B."/>
            <person name="Gainer-Dewar J."/>
            <person name="Goldberg J."/>
            <person name="Griggs A."/>
            <person name="Gujja S."/>
            <person name="Hansen M."/>
            <person name="Howarth C."/>
            <person name="Imamovic A."/>
            <person name="Ireland A."/>
            <person name="Larimer J."/>
            <person name="McCowan C."/>
            <person name="Murphy C."/>
            <person name="Pearson M."/>
            <person name="Poon T.W."/>
            <person name="Priest M."/>
            <person name="Roberts A."/>
            <person name="Saif S."/>
            <person name="Shea T."/>
            <person name="Sykes S."/>
            <person name="Wortman J."/>
            <person name="Nusbaum C."/>
            <person name="Birren B."/>
        </authorList>
    </citation>
    <scope>NUCLEOTIDE SEQUENCE [LARGE SCALE GENOMIC DNA]</scope>
    <source>
        <strain evidence="7">APO3</strain>
    </source>
</reference>
<dbReference type="InterPro" id="IPR035892">
    <property type="entry name" value="C2_domain_sf"/>
</dbReference>
<dbReference type="InterPro" id="IPR000008">
    <property type="entry name" value="C2_dom"/>
</dbReference>
<organism evidence="7">
    <name type="scientific">Aphanomyces astaci</name>
    <name type="common">Crayfish plague agent</name>
    <dbReference type="NCBI Taxonomy" id="112090"/>
    <lineage>
        <taxon>Eukaryota</taxon>
        <taxon>Sar</taxon>
        <taxon>Stramenopiles</taxon>
        <taxon>Oomycota</taxon>
        <taxon>Saprolegniomycetes</taxon>
        <taxon>Saprolegniales</taxon>
        <taxon>Verrucalvaceae</taxon>
        <taxon>Aphanomyces</taxon>
    </lineage>
</organism>
<dbReference type="SUPFAM" id="SSF49562">
    <property type="entry name" value="C2 domain (Calcium/lipid-binding domain, CaLB)"/>
    <property type="match status" value="1"/>
</dbReference>
<evidence type="ECO:0000313" key="7">
    <source>
        <dbReference type="EMBL" id="ETV81548.1"/>
    </source>
</evidence>
<dbReference type="AlphaFoldDB" id="W4GRQ0"/>
<evidence type="ECO:0000259" key="6">
    <source>
        <dbReference type="PROSITE" id="PS50222"/>
    </source>
</evidence>
<dbReference type="Gene3D" id="2.60.40.150">
    <property type="entry name" value="C2 domain"/>
    <property type="match status" value="1"/>
</dbReference>
<dbReference type="PRINTS" id="PR00450">
    <property type="entry name" value="RECOVERIN"/>
</dbReference>
<dbReference type="SUPFAM" id="SSF47473">
    <property type="entry name" value="EF-hand"/>
    <property type="match status" value="2"/>
</dbReference>
<sequence length="767" mass="77194">MAAPPGSGPPPGLPPARGPPPGSGFAGAPPPGLGGPPIGRGPPPGPPRGGGPPGGFPGGGQPPAGPPGRGPPPGAPPGRGPPPGAPPGRGPPPGAPPGRGPPPGAPPGRGPPPGAPPGRGPPPGAPPGRGPPPGAPPGRGPPPGAPPGGPPGGPPRGPPPGAPPGGAPGGPPRGPPPGGPPGGPPRGPPPGGPPGAPPRGAPPPPGMPPGGPPGGPPRGLPPGMPPGGGVPPRGPPGGPPPGMPPGRGPPGMPPGGPPRGPPGMPPRGPPGAPPPGMPPRGPPGMPPGMMPRGPPGMPPRGPPGMRPPGMPGAGPPGGAPPGAVPRFGKLSVKLLKGLELKSLGTLQTADPYCKLTVGTQTFQTKVHEKGGKNPTWNETFEFSISTEKELIMELYDKEQSGTDRFMGQCRVDLIAWIAKGGFEGDLDLKDEQNQDAGKVAAVVKFTKPVVGPAGPIKAPPQIIPGAVGPPQGMGAPPAAPAEPPRDPNGKFSDSEILEAFKAFDLDHNNYVGAAEIRHVLINIGESPTDEEVDEMIRMVDIDGDGQVSFEEFYKMVTGGKEPPSGLFAPAAGDDPAATAAVSGATSSIQLRNERKNTLEEFSQDNNIKPESVKKAFKRFQATDKDGSGQIDYTEFCEIMLVDPSPQCEKLFGLFDNDKVGRIDVREFLIALSNFCGAEKDEKLKFAFMVFDDDGNGVLSKMELMKILKANHMASNESEVARKADTIMSQGDKDGDGVITFDEFAVVSKKFPNILFPAYTLAQQADAK</sequence>
<keyword evidence="1" id="KW-0479">Metal-binding</keyword>
<feature type="domain" description="EF-hand" evidence="6">
    <location>
        <begin position="678"/>
        <end position="713"/>
    </location>
</feature>
<protein>
    <submittedName>
        <fullName evidence="7">Uncharacterized protein</fullName>
    </submittedName>
</protein>
<dbReference type="PROSITE" id="PS00018">
    <property type="entry name" value="EF_HAND_1"/>
    <property type="match status" value="5"/>
</dbReference>
<dbReference type="SMART" id="SM00054">
    <property type="entry name" value="EFh"/>
    <property type="match status" value="6"/>
</dbReference>
<keyword evidence="2" id="KW-0677">Repeat</keyword>
<dbReference type="PROSITE" id="PS50222">
    <property type="entry name" value="EF_HAND_2"/>
    <property type="match status" value="6"/>
</dbReference>
<feature type="domain" description="EF-hand" evidence="6">
    <location>
        <begin position="646"/>
        <end position="677"/>
    </location>
</feature>
<feature type="domain" description="EF-hand" evidence="6">
    <location>
        <begin position="491"/>
        <end position="526"/>
    </location>
</feature>
<feature type="domain" description="EF-hand" evidence="6">
    <location>
        <begin position="610"/>
        <end position="645"/>
    </location>
</feature>
<feature type="domain" description="EF-hand" evidence="6">
    <location>
        <begin position="527"/>
        <end position="562"/>
    </location>
</feature>
<dbReference type="CDD" id="cd00030">
    <property type="entry name" value="C2"/>
    <property type="match status" value="1"/>
</dbReference>
<dbReference type="Pfam" id="PF00168">
    <property type="entry name" value="C2"/>
    <property type="match status" value="1"/>
</dbReference>
<dbReference type="GO" id="GO:0005509">
    <property type="term" value="F:calcium ion binding"/>
    <property type="evidence" value="ECO:0007669"/>
    <property type="project" value="InterPro"/>
</dbReference>
<dbReference type="InterPro" id="IPR002048">
    <property type="entry name" value="EF_hand_dom"/>
</dbReference>